<comment type="caution">
    <text evidence="2">The sequence shown here is derived from an EMBL/GenBank/DDBJ whole genome shotgun (WGS) entry which is preliminary data.</text>
</comment>
<keyword evidence="3" id="KW-1185">Reference proteome</keyword>
<feature type="transmembrane region" description="Helical" evidence="1">
    <location>
        <begin position="31"/>
        <end position="63"/>
    </location>
</feature>
<keyword evidence="1" id="KW-0812">Transmembrane</keyword>
<evidence type="ECO:0000313" key="2">
    <source>
        <dbReference type="EMBL" id="EMP54819.1"/>
    </source>
</evidence>
<name>M7CNS5_9GAMM</name>
<dbReference type="Proteomes" id="UP000011960">
    <property type="component" value="Unassembled WGS sequence"/>
</dbReference>
<reference evidence="2 3" key="1">
    <citation type="journal article" date="2013" name="Genome Announc.">
        <title>Genome Sequence of Hydrothermal Arsenic-Respiring Bacterium Marinobacter santoriniensis NKSG1T.</title>
        <authorList>
            <person name="Handley K.M."/>
            <person name="Upton M."/>
            <person name="Beatson S.A."/>
            <person name="Hery M."/>
            <person name="Lloyd J.R."/>
        </authorList>
    </citation>
    <scope>NUCLEOTIDE SEQUENCE [LARGE SCALE GENOMIC DNA]</scope>
    <source>
        <strain evidence="2 3">NKSG1</strain>
    </source>
</reference>
<organism evidence="2 3">
    <name type="scientific">Marinobacter santoriniensis NKSG1</name>
    <dbReference type="NCBI Taxonomy" id="1288826"/>
    <lineage>
        <taxon>Bacteria</taxon>
        <taxon>Pseudomonadati</taxon>
        <taxon>Pseudomonadota</taxon>
        <taxon>Gammaproteobacteria</taxon>
        <taxon>Pseudomonadales</taxon>
        <taxon>Marinobacteraceae</taxon>
        <taxon>Marinobacter</taxon>
    </lineage>
</organism>
<dbReference type="EMBL" id="APAT01000021">
    <property type="protein sequence ID" value="EMP54819.1"/>
    <property type="molecule type" value="Genomic_DNA"/>
</dbReference>
<keyword evidence="1" id="KW-0472">Membrane</keyword>
<evidence type="ECO:0000313" key="3">
    <source>
        <dbReference type="Proteomes" id="UP000011960"/>
    </source>
</evidence>
<sequence>MMTPMMMAILVVVLVVMSVMRIPTVMPVLPIAITIMVTVTFVALLSIMGLHAMLFMAVVGLTVKPRWTNETARLGARRQADGQYRNTAQNESFHGCSPVCLRDWMDPPDRFSDGTEFRVSNGGEMSAGPGGLCKSFTETRARLTFKRLQ</sequence>
<gene>
    <name evidence="2" type="ORF">MSNKSG1_13847</name>
</gene>
<accession>M7CNS5</accession>
<dbReference type="AlphaFoldDB" id="M7CNS5"/>
<protein>
    <submittedName>
        <fullName evidence="2">Uncharacterized protein</fullName>
    </submittedName>
</protein>
<evidence type="ECO:0000256" key="1">
    <source>
        <dbReference type="SAM" id="Phobius"/>
    </source>
</evidence>
<keyword evidence="1" id="KW-1133">Transmembrane helix</keyword>
<proteinExistence type="predicted"/>